<accession>A0A4Q9KKE0</accession>
<sequence length="60" mass="6690">MDAELERVRELLAGIEAERSIQLPPRDVSMIKAVVAAEEKFVTQGRRLRTERPDASAPEG</sequence>
<dbReference type="OrthoDB" id="9781030at2"/>
<proteinExistence type="predicted"/>
<organism evidence="1 2">
    <name type="scientific">Propioniciclava tarda</name>
    <dbReference type="NCBI Taxonomy" id="433330"/>
    <lineage>
        <taxon>Bacteria</taxon>
        <taxon>Bacillati</taxon>
        <taxon>Actinomycetota</taxon>
        <taxon>Actinomycetes</taxon>
        <taxon>Propionibacteriales</taxon>
        <taxon>Propionibacteriaceae</taxon>
        <taxon>Propioniciclava</taxon>
    </lineage>
</organism>
<keyword evidence="2" id="KW-1185">Reference proteome</keyword>
<dbReference type="AlphaFoldDB" id="A0A4Q9KKE0"/>
<dbReference type="Proteomes" id="UP000291933">
    <property type="component" value="Unassembled WGS sequence"/>
</dbReference>
<protein>
    <submittedName>
        <fullName evidence="1">Uncharacterized protein</fullName>
    </submittedName>
</protein>
<dbReference type="RefSeq" id="WP_131172012.1">
    <property type="nucleotide sequence ID" value="NZ_FXTL01000007.1"/>
</dbReference>
<name>A0A4Q9KKE0_PROTD</name>
<evidence type="ECO:0000313" key="1">
    <source>
        <dbReference type="EMBL" id="TBT94923.1"/>
    </source>
</evidence>
<reference evidence="1 2" key="1">
    <citation type="submission" date="2019-01" db="EMBL/GenBank/DDBJ databases">
        <title>Lactibacter flavus gen. nov., sp. nov., a novel bacterium of the family Propionibacteriaceae isolated from raw milk and dairy products.</title>
        <authorList>
            <person name="Huptas C."/>
            <person name="Wenning M."/>
            <person name="Breitenwieser F."/>
            <person name="Doll E."/>
            <person name="Von Neubeck M."/>
            <person name="Busse H.-J."/>
            <person name="Scherer S."/>
        </authorList>
    </citation>
    <scope>NUCLEOTIDE SEQUENCE [LARGE SCALE GENOMIC DNA]</scope>
    <source>
        <strain evidence="1 2">DSM 22130</strain>
    </source>
</reference>
<gene>
    <name evidence="1" type="ORF">ET996_07870</name>
</gene>
<dbReference type="EMBL" id="SDMR01000008">
    <property type="protein sequence ID" value="TBT94923.1"/>
    <property type="molecule type" value="Genomic_DNA"/>
</dbReference>
<comment type="caution">
    <text evidence="1">The sequence shown here is derived from an EMBL/GenBank/DDBJ whole genome shotgun (WGS) entry which is preliminary data.</text>
</comment>
<evidence type="ECO:0000313" key="2">
    <source>
        <dbReference type="Proteomes" id="UP000291933"/>
    </source>
</evidence>